<dbReference type="EMBL" id="AWSO01000402">
    <property type="protein sequence ID" value="ESK90807.1"/>
    <property type="molecule type" value="Genomic_DNA"/>
</dbReference>
<feature type="coiled-coil region" evidence="1">
    <location>
        <begin position="50"/>
        <end position="84"/>
    </location>
</feature>
<keyword evidence="4" id="KW-1185">Reference proteome</keyword>
<evidence type="ECO:0000256" key="2">
    <source>
        <dbReference type="SAM" id="MobiDB-lite"/>
    </source>
</evidence>
<organism evidence="3 4">
    <name type="scientific">Moniliophthora roreri (strain MCA 2997)</name>
    <name type="common">Cocoa frosty pod rot fungus</name>
    <name type="synonym">Crinipellis roreri</name>
    <dbReference type="NCBI Taxonomy" id="1381753"/>
    <lineage>
        <taxon>Eukaryota</taxon>
        <taxon>Fungi</taxon>
        <taxon>Dikarya</taxon>
        <taxon>Basidiomycota</taxon>
        <taxon>Agaricomycotina</taxon>
        <taxon>Agaricomycetes</taxon>
        <taxon>Agaricomycetidae</taxon>
        <taxon>Agaricales</taxon>
        <taxon>Marasmiineae</taxon>
        <taxon>Marasmiaceae</taxon>
        <taxon>Moniliophthora</taxon>
    </lineage>
</organism>
<keyword evidence="1" id="KW-0175">Coiled coil</keyword>
<dbReference type="Proteomes" id="UP000017559">
    <property type="component" value="Unassembled WGS sequence"/>
</dbReference>
<comment type="caution">
    <text evidence="3">The sequence shown here is derived from an EMBL/GenBank/DDBJ whole genome shotgun (WGS) entry which is preliminary data.</text>
</comment>
<feature type="region of interest" description="Disordered" evidence="2">
    <location>
        <begin position="1"/>
        <end position="21"/>
    </location>
</feature>
<evidence type="ECO:0000313" key="4">
    <source>
        <dbReference type="Proteomes" id="UP000017559"/>
    </source>
</evidence>
<gene>
    <name evidence="3" type="ORF">Moror_16513</name>
</gene>
<dbReference type="KEGG" id="mrr:Moror_16513"/>
<dbReference type="Gene3D" id="1.20.1280.50">
    <property type="match status" value="1"/>
</dbReference>
<dbReference type="OrthoDB" id="3025967at2759"/>
<dbReference type="AlphaFoldDB" id="V2XAP5"/>
<proteinExistence type="predicted"/>
<name>V2XAP5_MONRO</name>
<protein>
    <submittedName>
        <fullName evidence="3">Uncharacterized protein</fullName>
    </submittedName>
</protein>
<evidence type="ECO:0000256" key="1">
    <source>
        <dbReference type="SAM" id="Coils"/>
    </source>
</evidence>
<evidence type="ECO:0000313" key="3">
    <source>
        <dbReference type="EMBL" id="ESK90807.1"/>
    </source>
</evidence>
<dbReference type="HOGENOM" id="CLU_018544_12_2_1"/>
<sequence length="531" mass="60168">MSNSTCVSCKGTGITPPLPTLPPPNTTVLDLLQTNDVPSAAAERLIRDTLTDINGRIEVLDDEISRLEERMRVIQQQKDQLVQLSSGHKAIVHPLRGIPEEVLLHIFRCCDSYARDVMDLTGTPICYDSLQQTRSPWNLGQVCRRWRMVVLSCSSLWSYVGVSMSSCEKLSRLALQLERSGSHPLTVALQAKKNVFTPAEKQLLDILCSHSNRWKTLRIHFHHGIMHNFQVISPMIKGRLPVLCQLSLVLDFQSQNDAPEDAVIDAFEIAPQLCDVVIAKCTNRLARILRLPWHQITRYRGFTNRGSSSHRVVIVNDDCQFLVQMPSVRAIYESRPINRVAAFPQLHLPSVHTFGIAIRSHSRLESINSFFDHLSLPNMCDFRLEVHTETVPECILAFLARSASKLRIFWFKPTLDWPDKDKVHLLKGTPSVQSLWLYCPTAELLGVLADCDSSVLLFPQLQEIGLFNLEKDWEGLITNLIERRRSTANTLRKVWLPCDHPFDSSQLNVWRSGGVVVDTSIISWYIAVTTV</sequence>
<accession>V2XAP5</accession>
<reference evidence="3 4" key="1">
    <citation type="journal article" date="2014" name="BMC Genomics">
        <title>Genome and secretome analysis of the hemibiotrophic fungal pathogen, Moniliophthora roreri, which causes frosty pod rot disease of cacao: mechanisms of the biotrophic and necrotrophic phases.</title>
        <authorList>
            <person name="Meinhardt L.W."/>
            <person name="Costa G.G.L."/>
            <person name="Thomazella D.P.T."/>
            <person name="Teixeira P.J.P.L."/>
            <person name="Carazzolle M.F."/>
            <person name="Schuster S.C."/>
            <person name="Carlson J.E."/>
            <person name="Guiltinan M.J."/>
            <person name="Mieczkowski P."/>
            <person name="Farmer A."/>
            <person name="Ramaraj T."/>
            <person name="Crozier J."/>
            <person name="Davis R.E."/>
            <person name="Shao J."/>
            <person name="Melnick R.L."/>
            <person name="Pereira G.A.G."/>
            <person name="Bailey B.A."/>
        </authorList>
    </citation>
    <scope>NUCLEOTIDE SEQUENCE [LARGE SCALE GENOMIC DNA]</scope>
    <source>
        <strain evidence="3 4">MCA 2997</strain>
    </source>
</reference>